<dbReference type="RefSeq" id="WP_091406841.1">
    <property type="nucleotide sequence ID" value="NZ_FOAB01000002.1"/>
</dbReference>
<dbReference type="AlphaFoldDB" id="A0A1H7KI04"/>
<reference evidence="1 2" key="1">
    <citation type="submission" date="2016-10" db="EMBL/GenBank/DDBJ databases">
        <authorList>
            <person name="de Groot N.N."/>
        </authorList>
    </citation>
    <scope>NUCLEOTIDE SEQUENCE [LARGE SCALE GENOMIC DNA]</scope>
    <source>
        <strain evidence="1 2">DSM 25232</strain>
    </source>
</reference>
<protein>
    <recommendedName>
        <fullName evidence="3">Adhesin</fullName>
    </recommendedName>
</protein>
<evidence type="ECO:0000313" key="2">
    <source>
        <dbReference type="Proteomes" id="UP000198521"/>
    </source>
</evidence>
<proteinExistence type="predicted"/>
<evidence type="ECO:0000313" key="1">
    <source>
        <dbReference type="EMBL" id="SEK86418.1"/>
    </source>
</evidence>
<gene>
    <name evidence="1" type="ORF">SAMN04487910_1330</name>
</gene>
<dbReference type="STRING" id="1038014.SAMN04487910_1330"/>
<sequence length="237" mass="26733">MKNLVNLIIICCTIFQLSAQKVVEKEITPSSNEVRVEFKFAEDIIIKTWNKKTVYLKAEVSINDGEFDNYFDLKIDNTSSVLDIESSYGDLFKKWNKNKGSNKNNNWGPCNNLDMNANYTLYIPENMSLRVKSISGSVASENYQGELEIDIISGDIDIKKYQGDLSLKTISGTIDIHIAKSKLKAETVTGMIYSDKELEFDQRKNRVVGSKVTGTFGDIKSQLALQTVSGDIFIRKQ</sequence>
<evidence type="ECO:0008006" key="3">
    <source>
        <dbReference type="Google" id="ProtNLM"/>
    </source>
</evidence>
<keyword evidence="2" id="KW-1185">Reference proteome</keyword>
<dbReference type="Proteomes" id="UP000198521">
    <property type="component" value="Unassembled WGS sequence"/>
</dbReference>
<organism evidence="1 2">
    <name type="scientific">Aquimarina amphilecti</name>
    <dbReference type="NCBI Taxonomy" id="1038014"/>
    <lineage>
        <taxon>Bacteria</taxon>
        <taxon>Pseudomonadati</taxon>
        <taxon>Bacteroidota</taxon>
        <taxon>Flavobacteriia</taxon>
        <taxon>Flavobacteriales</taxon>
        <taxon>Flavobacteriaceae</taxon>
        <taxon>Aquimarina</taxon>
    </lineage>
</organism>
<accession>A0A1H7KI04</accession>
<dbReference type="OrthoDB" id="1115882at2"/>
<name>A0A1H7KI04_AQUAM</name>
<dbReference type="EMBL" id="FOAB01000002">
    <property type="protein sequence ID" value="SEK86418.1"/>
    <property type="molecule type" value="Genomic_DNA"/>
</dbReference>